<proteinExistence type="predicted"/>
<feature type="region of interest" description="Disordered" evidence="1">
    <location>
        <begin position="1"/>
        <end position="57"/>
    </location>
</feature>
<sequence>MRTARIGRNEELLHYSTGTSGTNGRDRRENPAGPRTIQEMTRVTREKSKSQRASFEG</sequence>
<name>A0AA38CCD5_TAXCH</name>
<accession>A0AA38CCD5</accession>
<reference evidence="2 3" key="1">
    <citation type="journal article" date="2021" name="Nat. Plants">
        <title>The Taxus genome provides insights into paclitaxel biosynthesis.</title>
        <authorList>
            <person name="Xiong X."/>
            <person name="Gou J."/>
            <person name="Liao Q."/>
            <person name="Li Y."/>
            <person name="Zhou Q."/>
            <person name="Bi G."/>
            <person name="Li C."/>
            <person name="Du R."/>
            <person name="Wang X."/>
            <person name="Sun T."/>
            <person name="Guo L."/>
            <person name="Liang H."/>
            <person name="Lu P."/>
            <person name="Wu Y."/>
            <person name="Zhang Z."/>
            <person name="Ro D.K."/>
            <person name="Shang Y."/>
            <person name="Huang S."/>
            <person name="Yan J."/>
        </authorList>
    </citation>
    <scope>NUCLEOTIDE SEQUENCE [LARGE SCALE GENOMIC DNA]</scope>
    <source>
        <strain evidence="2">Ta-2019</strain>
    </source>
</reference>
<keyword evidence="3" id="KW-1185">Reference proteome</keyword>
<evidence type="ECO:0000313" key="3">
    <source>
        <dbReference type="Proteomes" id="UP000824469"/>
    </source>
</evidence>
<organism evidence="2 3">
    <name type="scientific">Taxus chinensis</name>
    <name type="common">Chinese yew</name>
    <name type="synonym">Taxus wallichiana var. chinensis</name>
    <dbReference type="NCBI Taxonomy" id="29808"/>
    <lineage>
        <taxon>Eukaryota</taxon>
        <taxon>Viridiplantae</taxon>
        <taxon>Streptophyta</taxon>
        <taxon>Embryophyta</taxon>
        <taxon>Tracheophyta</taxon>
        <taxon>Spermatophyta</taxon>
        <taxon>Pinopsida</taxon>
        <taxon>Pinidae</taxon>
        <taxon>Conifers II</taxon>
        <taxon>Cupressales</taxon>
        <taxon>Taxaceae</taxon>
        <taxon>Taxus</taxon>
    </lineage>
</organism>
<evidence type="ECO:0000256" key="1">
    <source>
        <dbReference type="SAM" id="MobiDB-lite"/>
    </source>
</evidence>
<feature type="non-terminal residue" evidence="2">
    <location>
        <position position="57"/>
    </location>
</feature>
<dbReference type="Proteomes" id="UP000824469">
    <property type="component" value="Unassembled WGS sequence"/>
</dbReference>
<dbReference type="EMBL" id="JAHRHJ020000010">
    <property type="protein sequence ID" value="KAH9297962.1"/>
    <property type="molecule type" value="Genomic_DNA"/>
</dbReference>
<dbReference type="AlphaFoldDB" id="A0AA38CCD5"/>
<comment type="caution">
    <text evidence="2">The sequence shown here is derived from an EMBL/GenBank/DDBJ whole genome shotgun (WGS) entry which is preliminary data.</text>
</comment>
<protein>
    <submittedName>
        <fullName evidence="2">Uncharacterized protein</fullName>
    </submittedName>
</protein>
<gene>
    <name evidence="2" type="ORF">KI387_029644</name>
</gene>
<evidence type="ECO:0000313" key="2">
    <source>
        <dbReference type="EMBL" id="KAH9297962.1"/>
    </source>
</evidence>